<protein>
    <submittedName>
        <fullName evidence="3">Ribosome-associated heat shock protein Hsp15</fullName>
    </submittedName>
</protein>
<dbReference type="RefSeq" id="WP_221188255.1">
    <property type="nucleotide sequence ID" value="NZ_JACHXV010000007.1"/>
</dbReference>
<organism evidence="3 4">
    <name type="scientific">Endobacter medicaginis</name>
    <dbReference type="NCBI Taxonomy" id="1181271"/>
    <lineage>
        <taxon>Bacteria</taxon>
        <taxon>Pseudomonadati</taxon>
        <taxon>Pseudomonadota</taxon>
        <taxon>Alphaproteobacteria</taxon>
        <taxon>Acetobacterales</taxon>
        <taxon>Acetobacteraceae</taxon>
        <taxon>Endobacter</taxon>
    </lineage>
</organism>
<dbReference type="SUPFAM" id="SSF55174">
    <property type="entry name" value="Alpha-L RNA-binding motif"/>
    <property type="match status" value="1"/>
</dbReference>
<dbReference type="GO" id="GO:0003723">
    <property type="term" value="F:RNA binding"/>
    <property type="evidence" value="ECO:0007669"/>
    <property type="project" value="UniProtKB-KW"/>
</dbReference>
<evidence type="ECO:0000313" key="4">
    <source>
        <dbReference type="Proteomes" id="UP000557688"/>
    </source>
</evidence>
<dbReference type="EMBL" id="JACHXV010000007">
    <property type="protein sequence ID" value="MBB3174318.1"/>
    <property type="molecule type" value="Genomic_DNA"/>
</dbReference>
<accession>A0A839UVI1</accession>
<dbReference type="InterPro" id="IPR002942">
    <property type="entry name" value="S4_RNA-bd"/>
</dbReference>
<keyword evidence="1" id="KW-0694">RNA-binding</keyword>
<dbReference type="SMART" id="SM00363">
    <property type="entry name" value="S4"/>
    <property type="match status" value="1"/>
</dbReference>
<dbReference type="Proteomes" id="UP000557688">
    <property type="component" value="Unassembled WGS sequence"/>
</dbReference>
<evidence type="ECO:0000259" key="2">
    <source>
        <dbReference type="SMART" id="SM00363"/>
    </source>
</evidence>
<gene>
    <name evidence="3" type="ORF">FHR90_002159</name>
</gene>
<dbReference type="Pfam" id="PF01479">
    <property type="entry name" value="S4"/>
    <property type="match status" value="1"/>
</dbReference>
<feature type="domain" description="RNA-binding S4" evidence="2">
    <location>
        <begin position="9"/>
        <end position="75"/>
    </location>
</feature>
<dbReference type="AlphaFoldDB" id="A0A839UVI1"/>
<dbReference type="CDD" id="cd00165">
    <property type="entry name" value="S4"/>
    <property type="match status" value="1"/>
</dbReference>
<dbReference type="PROSITE" id="PS50889">
    <property type="entry name" value="S4"/>
    <property type="match status" value="1"/>
</dbReference>
<keyword evidence="4" id="KW-1185">Reference proteome</keyword>
<proteinExistence type="predicted"/>
<dbReference type="InterPro" id="IPR036986">
    <property type="entry name" value="S4_RNA-bd_sf"/>
</dbReference>
<evidence type="ECO:0000256" key="1">
    <source>
        <dbReference type="PROSITE-ProRule" id="PRU00182"/>
    </source>
</evidence>
<dbReference type="Gene3D" id="3.10.290.10">
    <property type="entry name" value="RNA-binding S4 domain"/>
    <property type="match status" value="1"/>
</dbReference>
<reference evidence="3 4" key="1">
    <citation type="submission" date="2020-08" db="EMBL/GenBank/DDBJ databases">
        <title>Genomic Encyclopedia of Type Strains, Phase III (KMG-III): the genomes of soil and plant-associated and newly described type strains.</title>
        <authorList>
            <person name="Whitman W."/>
        </authorList>
    </citation>
    <scope>NUCLEOTIDE SEQUENCE [LARGE SCALE GENOMIC DNA]</scope>
    <source>
        <strain evidence="3 4">CECT 8088</strain>
    </source>
</reference>
<evidence type="ECO:0000313" key="3">
    <source>
        <dbReference type="EMBL" id="MBB3174318.1"/>
    </source>
</evidence>
<comment type="caution">
    <text evidence="3">The sequence shown here is derived from an EMBL/GenBank/DDBJ whole genome shotgun (WGS) entry which is preliminary data.</text>
</comment>
<sequence length="96" mass="10592">MTAPAQEWLRLDTWLWQARFLRSRADCARLAEAGGVRINRQPTEKPHARVRVGDVLTIAPPGGHDVRVITIRALGSRRGPASEARTLYEDIPAAPG</sequence>
<name>A0A839UVI1_9PROT</name>
<keyword evidence="3" id="KW-0346">Stress response</keyword>